<reference evidence="1 2" key="1">
    <citation type="submission" date="2019-05" db="EMBL/GenBank/DDBJ databases">
        <title>Hymenobacter edaphi sp. nov., isolated from abandoned arsenic-contaminated farmland soil.</title>
        <authorList>
            <person name="Nie L."/>
        </authorList>
    </citation>
    <scope>NUCLEOTIDE SEQUENCE [LARGE SCALE GENOMIC DNA]</scope>
    <source>
        <strain evidence="1 2">1-3-3-8</strain>
    </source>
</reference>
<dbReference type="Proteomes" id="UP000305517">
    <property type="component" value="Unassembled WGS sequence"/>
</dbReference>
<evidence type="ECO:0000313" key="1">
    <source>
        <dbReference type="EMBL" id="TLM89437.1"/>
    </source>
</evidence>
<protein>
    <submittedName>
        <fullName evidence="1">Uncharacterized protein</fullName>
    </submittedName>
</protein>
<dbReference type="OrthoDB" id="840133at2"/>
<comment type="caution">
    <text evidence="1">The sequence shown here is derived from an EMBL/GenBank/DDBJ whole genome shotgun (WGS) entry which is preliminary data.</text>
</comment>
<dbReference type="EMBL" id="VAJM01000013">
    <property type="protein sequence ID" value="TLM89437.1"/>
    <property type="molecule type" value="Genomic_DNA"/>
</dbReference>
<evidence type="ECO:0000313" key="2">
    <source>
        <dbReference type="Proteomes" id="UP000305517"/>
    </source>
</evidence>
<name>A0A5R8WL83_9BACT</name>
<keyword evidence="2" id="KW-1185">Reference proteome</keyword>
<proteinExistence type="predicted"/>
<organism evidence="1 2">
    <name type="scientific">Hymenobacter jeollabukensis</name>
    <dbReference type="NCBI Taxonomy" id="2025313"/>
    <lineage>
        <taxon>Bacteria</taxon>
        <taxon>Pseudomonadati</taxon>
        <taxon>Bacteroidota</taxon>
        <taxon>Cytophagia</taxon>
        <taxon>Cytophagales</taxon>
        <taxon>Hymenobacteraceae</taxon>
        <taxon>Hymenobacter</taxon>
    </lineage>
</organism>
<sequence>MLDFQPLRKHRTDFPSYSFMGSAAEVALLPAEHQAQMHFLDAEGSRFVDAYLDASYLMRRATDQGNSRPFRTGYFKHLETHQNETPAALKKWLYERGIPFRHEVLLHGCTSNQDVLLTWKMLIKYAKRIFRVHDWLVFDETLYWALFYHHDGLFTFGRDRSFAPEEQFQQMYAQQELRRRYPFLKFPY</sequence>
<dbReference type="RefSeq" id="WP_138080429.1">
    <property type="nucleotide sequence ID" value="NZ_VAJM01000013.1"/>
</dbReference>
<gene>
    <name evidence="1" type="ORF">FDY95_20400</name>
</gene>
<accession>A0A5R8WL83</accession>
<dbReference type="AlphaFoldDB" id="A0A5R8WL83"/>